<gene>
    <name evidence="12" type="ORF">LZ480_05830</name>
</gene>
<dbReference type="SUPFAM" id="SSF56712">
    <property type="entry name" value="Prokaryotic type I DNA topoisomerase"/>
    <property type="match status" value="1"/>
</dbReference>
<dbReference type="Gene3D" id="3.40.50.140">
    <property type="match status" value="1"/>
</dbReference>
<evidence type="ECO:0000313" key="13">
    <source>
        <dbReference type="Proteomes" id="UP001316087"/>
    </source>
</evidence>
<dbReference type="PANTHER" id="PTHR11390:SF21">
    <property type="entry name" value="DNA TOPOISOMERASE 3-ALPHA"/>
    <property type="match status" value="1"/>
</dbReference>
<dbReference type="InterPro" id="IPR013497">
    <property type="entry name" value="Topo_IA_cen"/>
</dbReference>
<reference evidence="12 13" key="1">
    <citation type="submission" date="2022-03" db="EMBL/GenBank/DDBJ databases">
        <authorList>
            <person name="Jo J.-H."/>
            <person name="Im W.-T."/>
        </authorList>
    </citation>
    <scope>NUCLEOTIDE SEQUENCE [LARGE SCALE GENOMIC DNA]</scope>
    <source>
        <strain evidence="12 13">MA9</strain>
    </source>
</reference>
<proteinExistence type="inferred from homology"/>
<comment type="catalytic activity">
    <reaction evidence="1">
        <text>ATP-independent breakage of single-stranded DNA, followed by passage and rejoining.</text>
        <dbReference type="EC" id="5.6.2.1"/>
    </reaction>
</comment>
<evidence type="ECO:0000259" key="11">
    <source>
        <dbReference type="PROSITE" id="PS52039"/>
    </source>
</evidence>
<dbReference type="InterPro" id="IPR023406">
    <property type="entry name" value="Topo_IA_AS"/>
</dbReference>
<accession>A0ABS9UAN7</accession>
<evidence type="ECO:0000256" key="3">
    <source>
        <dbReference type="ARBA" id="ARBA00012891"/>
    </source>
</evidence>
<dbReference type="InterPro" id="IPR000380">
    <property type="entry name" value="Topo_IA"/>
</dbReference>
<dbReference type="InterPro" id="IPR013826">
    <property type="entry name" value="Topo_IA_cen_sub3"/>
</dbReference>
<dbReference type="SMART" id="SM00437">
    <property type="entry name" value="TOP1Ac"/>
    <property type="match status" value="1"/>
</dbReference>
<dbReference type="InterPro" id="IPR006171">
    <property type="entry name" value="TOPRIM_dom"/>
</dbReference>
<evidence type="ECO:0000256" key="5">
    <source>
        <dbReference type="ARBA" id="ARBA00023125"/>
    </source>
</evidence>
<dbReference type="InterPro" id="IPR003602">
    <property type="entry name" value="Topo_IA_DNA-bd_dom"/>
</dbReference>
<dbReference type="RefSeq" id="WP_241368437.1">
    <property type="nucleotide sequence ID" value="NZ_JAKZFC010000001.1"/>
</dbReference>
<evidence type="ECO:0000256" key="4">
    <source>
        <dbReference type="ARBA" id="ARBA00023029"/>
    </source>
</evidence>
<dbReference type="PANTHER" id="PTHR11390">
    <property type="entry name" value="PROKARYOTIC DNA TOPOISOMERASE"/>
    <property type="match status" value="1"/>
</dbReference>
<feature type="domain" description="Topo IA-type catalytic" evidence="11">
    <location>
        <begin position="149"/>
        <end position="588"/>
    </location>
</feature>
<dbReference type="SMART" id="SM00436">
    <property type="entry name" value="TOP1Bc"/>
    <property type="match status" value="1"/>
</dbReference>
<evidence type="ECO:0000256" key="7">
    <source>
        <dbReference type="ARBA" id="ARBA00030003"/>
    </source>
</evidence>
<comment type="similarity">
    <text evidence="2">Belongs to the type IA topoisomerase family.</text>
</comment>
<dbReference type="EMBL" id="JAKZFC010000001">
    <property type="protein sequence ID" value="MCH7321408.1"/>
    <property type="molecule type" value="Genomic_DNA"/>
</dbReference>
<dbReference type="Gene3D" id="2.70.20.10">
    <property type="entry name" value="Topoisomerase I, domain 3"/>
    <property type="match status" value="1"/>
</dbReference>
<dbReference type="InterPro" id="IPR023405">
    <property type="entry name" value="Topo_IA_core_domain"/>
</dbReference>
<dbReference type="InterPro" id="IPR013825">
    <property type="entry name" value="Topo_IA_cen_sub2"/>
</dbReference>
<dbReference type="Proteomes" id="UP001316087">
    <property type="component" value="Unassembled WGS sequence"/>
</dbReference>
<dbReference type="EC" id="5.6.2.1" evidence="3"/>
<organism evidence="12 13">
    <name type="scientific">Solibacillus palustris</name>
    <dbReference type="NCBI Taxonomy" id="2908203"/>
    <lineage>
        <taxon>Bacteria</taxon>
        <taxon>Bacillati</taxon>
        <taxon>Bacillota</taxon>
        <taxon>Bacilli</taxon>
        <taxon>Bacillales</taxon>
        <taxon>Caryophanaceae</taxon>
        <taxon>Solibacillus</taxon>
    </lineage>
</organism>
<name>A0ABS9UAN7_9BACL</name>
<dbReference type="Pfam" id="PF01131">
    <property type="entry name" value="Topoisom_bac"/>
    <property type="match status" value="1"/>
</dbReference>
<dbReference type="PROSITE" id="PS00396">
    <property type="entry name" value="TOPO_IA_1"/>
    <property type="match status" value="1"/>
</dbReference>
<protein>
    <recommendedName>
        <fullName evidence="3">DNA topoisomerase</fullName>
        <ecNumber evidence="3">5.6.2.1</ecNumber>
    </recommendedName>
    <alternativeName>
        <fullName evidence="10">Omega-protein</fullName>
    </alternativeName>
    <alternativeName>
        <fullName evidence="9">Relaxing enzyme</fullName>
    </alternativeName>
    <alternativeName>
        <fullName evidence="7">Swivelase</fullName>
    </alternativeName>
    <alternativeName>
        <fullName evidence="8">Untwisting enzyme</fullName>
    </alternativeName>
</protein>
<dbReference type="CDD" id="cd00186">
    <property type="entry name" value="TOP1Ac"/>
    <property type="match status" value="1"/>
</dbReference>
<dbReference type="GO" id="GO:0016853">
    <property type="term" value="F:isomerase activity"/>
    <property type="evidence" value="ECO:0007669"/>
    <property type="project" value="UniProtKB-KW"/>
</dbReference>
<dbReference type="PRINTS" id="PR00417">
    <property type="entry name" value="PRTPISMRASEI"/>
</dbReference>
<evidence type="ECO:0000313" key="12">
    <source>
        <dbReference type="EMBL" id="MCH7321408.1"/>
    </source>
</evidence>
<keyword evidence="4" id="KW-0799">Topoisomerase</keyword>
<dbReference type="Gene3D" id="1.10.460.10">
    <property type="entry name" value="Topoisomerase I, domain 2"/>
    <property type="match status" value="1"/>
</dbReference>
<dbReference type="Gene3D" id="1.10.290.10">
    <property type="entry name" value="Topoisomerase I, domain 4"/>
    <property type="match status" value="1"/>
</dbReference>
<dbReference type="SMART" id="SM00493">
    <property type="entry name" value="TOPRIM"/>
    <property type="match status" value="1"/>
</dbReference>
<dbReference type="Pfam" id="PF01751">
    <property type="entry name" value="Toprim"/>
    <property type="match status" value="1"/>
</dbReference>
<evidence type="ECO:0000256" key="9">
    <source>
        <dbReference type="ARBA" id="ARBA00032235"/>
    </source>
</evidence>
<keyword evidence="6 12" id="KW-0413">Isomerase</keyword>
<evidence type="ECO:0000256" key="2">
    <source>
        <dbReference type="ARBA" id="ARBA00009446"/>
    </source>
</evidence>
<keyword evidence="13" id="KW-1185">Reference proteome</keyword>
<dbReference type="PROSITE" id="PS52039">
    <property type="entry name" value="TOPO_IA_2"/>
    <property type="match status" value="1"/>
</dbReference>
<comment type="caution">
    <text evidence="12">The sequence shown here is derived from an EMBL/GenBank/DDBJ whole genome shotgun (WGS) entry which is preliminary data.</text>
</comment>
<keyword evidence="5" id="KW-0238">DNA-binding</keyword>
<dbReference type="InterPro" id="IPR013824">
    <property type="entry name" value="Topo_IA_cen_sub1"/>
</dbReference>
<evidence type="ECO:0000256" key="8">
    <source>
        <dbReference type="ARBA" id="ARBA00031985"/>
    </source>
</evidence>
<evidence type="ECO:0000256" key="10">
    <source>
        <dbReference type="ARBA" id="ARBA00032877"/>
    </source>
</evidence>
<evidence type="ECO:0000256" key="1">
    <source>
        <dbReference type="ARBA" id="ARBA00000213"/>
    </source>
</evidence>
<dbReference type="InterPro" id="IPR003601">
    <property type="entry name" value="Topo_IA_2"/>
</dbReference>
<evidence type="ECO:0000256" key="6">
    <source>
        <dbReference type="ARBA" id="ARBA00023235"/>
    </source>
</evidence>
<sequence length="690" mass="78717">MPKALLIAEKPSLMRDIEKVYKKMNLPYTIDFASFVGHVVELKEPHEYKPEWKKWDLNLLPMMPERYEFRVKKTAGSVYRNIADQLKQGRYDFVINACDAGMEGENIFYSFYKKANCTLPVKRFWTSQTTEPAIRESLENLIDENDVLIKNLRNAAMYRMIFDWLVGLNLTRAATVKGGRTIKVGRVMTPTLAIVVQRELEIRNFVPQPYFQIELDLGNVKATWFDPKTKSNKIATLEQAQEVLQRLAAEAVVVDVKTERKTMYAPSLHSLLELQKEANRLYGMTSAETLKAAQSLYETRKLVTYPRTESQHLPTNFAKTIDRNLTAIQSMPQYSELTSSILNDRARIQKVQYSKKYVDDKKLTDHHAITVTEVKLGQKKLTPQEDKIYQLIVKRLLAIFMDPYIIDKTQVVFTCGGEHFKASGNVIVDEGYTVLYKAHKKKQTETPLPALQSGEQRMVKDAKVHSKVTEPPARYTDSTLLDAMFHAGRFVEDKALQEILKDAEGIGTSATRAEILEKLFAIGMLVRDGKSIVATQFGIDVIESMKHHDIVSPVLTAIWSKKLKDIVDGTLSSRQFYEEMQRYIVATTESFKAIDMEVAEKEIVVVGKCQKCGGQVVEGFKGYQCTTKGCKFFISKTLMKAKIMVNDAKKLLAGKETREIRFTWKSGKKGKAKLKLENDQLQFVFSQPKK</sequence>